<dbReference type="EMBL" id="JAAIUW010000012">
    <property type="protein sequence ID" value="KAF7807431.1"/>
    <property type="molecule type" value="Genomic_DNA"/>
</dbReference>
<organism evidence="1 2">
    <name type="scientific">Senna tora</name>
    <dbReference type="NCBI Taxonomy" id="362788"/>
    <lineage>
        <taxon>Eukaryota</taxon>
        <taxon>Viridiplantae</taxon>
        <taxon>Streptophyta</taxon>
        <taxon>Embryophyta</taxon>
        <taxon>Tracheophyta</taxon>
        <taxon>Spermatophyta</taxon>
        <taxon>Magnoliopsida</taxon>
        <taxon>eudicotyledons</taxon>
        <taxon>Gunneridae</taxon>
        <taxon>Pentapetalae</taxon>
        <taxon>rosids</taxon>
        <taxon>fabids</taxon>
        <taxon>Fabales</taxon>
        <taxon>Fabaceae</taxon>
        <taxon>Caesalpinioideae</taxon>
        <taxon>Cassia clade</taxon>
        <taxon>Senna</taxon>
    </lineage>
</organism>
<keyword evidence="2" id="KW-1185">Reference proteome</keyword>
<comment type="caution">
    <text evidence="1">The sequence shown here is derived from an EMBL/GenBank/DDBJ whole genome shotgun (WGS) entry which is preliminary data.</text>
</comment>
<evidence type="ECO:0000313" key="2">
    <source>
        <dbReference type="Proteomes" id="UP000634136"/>
    </source>
</evidence>
<gene>
    <name evidence="1" type="ORF">G2W53_039592</name>
</gene>
<proteinExistence type="predicted"/>
<name>A0A834SQ88_9FABA</name>
<protein>
    <submittedName>
        <fullName evidence="1">Uncharacterized protein</fullName>
    </submittedName>
</protein>
<evidence type="ECO:0000313" key="1">
    <source>
        <dbReference type="EMBL" id="KAF7807431.1"/>
    </source>
</evidence>
<reference evidence="1" key="1">
    <citation type="submission" date="2020-09" db="EMBL/GenBank/DDBJ databases">
        <title>Genome-Enabled Discovery of Anthraquinone Biosynthesis in Senna tora.</title>
        <authorList>
            <person name="Kang S.-H."/>
            <person name="Pandey R.P."/>
            <person name="Lee C.-M."/>
            <person name="Sim J.-S."/>
            <person name="Jeong J.-T."/>
            <person name="Choi B.-S."/>
            <person name="Jung M."/>
            <person name="Ginzburg D."/>
            <person name="Zhao K."/>
            <person name="Won S.Y."/>
            <person name="Oh T.-J."/>
            <person name="Yu Y."/>
            <person name="Kim N.-H."/>
            <person name="Lee O.R."/>
            <person name="Lee T.-H."/>
            <person name="Bashyal P."/>
            <person name="Kim T.-S."/>
            <person name="Lee W.-H."/>
            <person name="Kawkins C."/>
            <person name="Kim C.-K."/>
            <person name="Kim J.S."/>
            <person name="Ahn B.O."/>
            <person name="Rhee S.Y."/>
            <person name="Sohng J.K."/>
        </authorList>
    </citation>
    <scope>NUCLEOTIDE SEQUENCE</scope>
    <source>
        <tissue evidence="1">Leaf</tissue>
    </source>
</reference>
<accession>A0A834SQ88</accession>
<sequence>MPPLSSLIVKHLIFRQDQTYFKELLGVLHESSSAFAFNKAPKLSLAFSYAEALSFRLYESSLALASPKAPPLLPQRKPLSFHLYESPSASTFTKAPQLFPL</sequence>
<dbReference type="AlphaFoldDB" id="A0A834SQ88"/>
<dbReference type="Proteomes" id="UP000634136">
    <property type="component" value="Unassembled WGS sequence"/>
</dbReference>